<dbReference type="Proteomes" id="UP000824120">
    <property type="component" value="Chromosome 2"/>
</dbReference>
<dbReference type="OrthoDB" id="1302609at2759"/>
<sequence>MEMIKEINPEAYVWLMKNDLDKWTLHRDGGRRWGMLTTNSSESFNGLLKSAEGFLQCHTHLSTITNKGKTYLRCLTYMHHGCGGNKHIGFDQIGYQAWEHMAPEFSLRSYKKAYSGQFNPLPVKNIGTIAIFL</sequence>
<dbReference type="EMBL" id="JACXVP010000002">
    <property type="protein sequence ID" value="KAG5626420.1"/>
    <property type="molecule type" value="Genomic_DNA"/>
</dbReference>
<organism evidence="1 2">
    <name type="scientific">Solanum commersonii</name>
    <name type="common">Commerson's wild potato</name>
    <name type="synonym">Commerson's nightshade</name>
    <dbReference type="NCBI Taxonomy" id="4109"/>
    <lineage>
        <taxon>Eukaryota</taxon>
        <taxon>Viridiplantae</taxon>
        <taxon>Streptophyta</taxon>
        <taxon>Embryophyta</taxon>
        <taxon>Tracheophyta</taxon>
        <taxon>Spermatophyta</taxon>
        <taxon>Magnoliopsida</taxon>
        <taxon>eudicotyledons</taxon>
        <taxon>Gunneridae</taxon>
        <taxon>Pentapetalae</taxon>
        <taxon>asterids</taxon>
        <taxon>lamiids</taxon>
        <taxon>Solanales</taxon>
        <taxon>Solanaceae</taxon>
        <taxon>Solanoideae</taxon>
        <taxon>Solaneae</taxon>
        <taxon>Solanum</taxon>
    </lineage>
</organism>
<comment type="caution">
    <text evidence="1">The sequence shown here is derived from an EMBL/GenBank/DDBJ whole genome shotgun (WGS) entry which is preliminary data.</text>
</comment>
<gene>
    <name evidence="1" type="ORF">H5410_011638</name>
</gene>
<proteinExistence type="predicted"/>
<evidence type="ECO:0000313" key="2">
    <source>
        <dbReference type="Proteomes" id="UP000824120"/>
    </source>
</evidence>
<reference evidence="1 2" key="1">
    <citation type="submission" date="2020-09" db="EMBL/GenBank/DDBJ databases">
        <title>De no assembly of potato wild relative species, Solanum commersonii.</title>
        <authorList>
            <person name="Cho K."/>
        </authorList>
    </citation>
    <scope>NUCLEOTIDE SEQUENCE [LARGE SCALE GENOMIC DNA]</scope>
    <source>
        <strain evidence="1">LZ3.2</strain>
        <tissue evidence="1">Leaf</tissue>
    </source>
</reference>
<keyword evidence="2" id="KW-1185">Reference proteome</keyword>
<accession>A0A9J6APY4</accession>
<evidence type="ECO:0000313" key="1">
    <source>
        <dbReference type="EMBL" id="KAG5626420.1"/>
    </source>
</evidence>
<dbReference type="AlphaFoldDB" id="A0A9J6APY4"/>
<name>A0A9J6APY4_SOLCO</name>
<protein>
    <submittedName>
        <fullName evidence="1">Uncharacterized protein</fullName>
    </submittedName>
</protein>